<dbReference type="PANTHER" id="PTHR43566:SF1">
    <property type="entry name" value="AAA+ ATPASE DOMAIN-CONTAINING PROTEIN"/>
    <property type="match status" value="1"/>
</dbReference>
<dbReference type="InterPro" id="IPR027417">
    <property type="entry name" value="P-loop_NTPase"/>
</dbReference>
<proteinExistence type="predicted"/>
<dbReference type="Pfam" id="PF13173">
    <property type="entry name" value="AAA_14"/>
    <property type="match status" value="1"/>
</dbReference>
<evidence type="ECO:0000313" key="3">
    <source>
        <dbReference type="EMBL" id="OGF78679.1"/>
    </source>
</evidence>
<dbReference type="PANTHER" id="PTHR43566">
    <property type="entry name" value="CONSERVED PROTEIN"/>
    <property type="match status" value="1"/>
</dbReference>
<evidence type="ECO:0000313" key="4">
    <source>
        <dbReference type="Proteomes" id="UP000178425"/>
    </source>
</evidence>
<reference evidence="3 4" key="1">
    <citation type="journal article" date="2016" name="Nat. Commun.">
        <title>Thousands of microbial genomes shed light on interconnected biogeochemical processes in an aquifer system.</title>
        <authorList>
            <person name="Anantharaman K."/>
            <person name="Brown C.T."/>
            <person name="Hug L.A."/>
            <person name="Sharon I."/>
            <person name="Castelle C.J."/>
            <person name="Probst A.J."/>
            <person name="Thomas B.C."/>
            <person name="Singh A."/>
            <person name="Wilkins M.J."/>
            <person name="Karaoz U."/>
            <person name="Brodie E.L."/>
            <person name="Williams K.H."/>
            <person name="Hubbard S.S."/>
            <person name="Banfield J.F."/>
        </authorList>
    </citation>
    <scope>NUCLEOTIDE SEQUENCE [LARGE SCALE GENOMIC DNA]</scope>
</reference>
<name>A0A1F5WSP8_9BACT</name>
<dbReference type="AlphaFoldDB" id="A0A1F5WSP8"/>
<dbReference type="Gene3D" id="3.40.50.300">
    <property type="entry name" value="P-loop containing nucleotide triphosphate hydrolases"/>
    <property type="match status" value="1"/>
</dbReference>
<evidence type="ECO:0000259" key="1">
    <source>
        <dbReference type="Pfam" id="PF13173"/>
    </source>
</evidence>
<accession>A0A1F5WSP8</accession>
<feature type="domain" description="AAA" evidence="1">
    <location>
        <begin position="17"/>
        <end position="144"/>
    </location>
</feature>
<dbReference type="SUPFAM" id="SSF52540">
    <property type="entry name" value="P-loop containing nucleoside triphosphate hydrolases"/>
    <property type="match status" value="1"/>
</dbReference>
<organism evidence="3 4">
    <name type="scientific">Candidatus Giovannonibacteria bacterium RIFCSPHIGHO2_02_43_13</name>
    <dbReference type="NCBI Taxonomy" id="1798330"/>
    <lineage>
        <taxon>Bacteria</taxon>
        <taxon>Candidatus Giovannoniibacteriota</taxon>
    </lineage>
</organism>
<dbReference type="InterPro" id="IPR025420">
    <property type="entry name" value="DUF4143"/>
</dbReference>
<dbReference type="Pfam" id="PF13635">
    <property type="entry name" value="DUF4143"/>
    <property type="match status" value="1"/>
</dbReference>
<sequence length="415" mass="48355">MIKRELFNELKAHLVQKEMTFIVGPRQAGKTTLMFLLKDDLEKNGQKTVVLNLDIEADRQHFTTQENLINKIRLEIGAKGYVFLDEIQRKENAGLFLKGIYDMNLPYKFIVSGSGSVELKEQIHESLAGRKRIFELHTVSFREFINFRTEYRYENKLHDFLKIEKNRRKTLLDEYMNFGGYPRVVLAETESEKLKIIEEIYQSYVERDIFNLLGIQKEEAFTKLVKVLASQIGNLINVSELSNTVGVARKTIEQYVWYLEKTFVIGKVTPFYKNIRKEITKSPKVYFTDLGLRNYSIGEFGRGVSSRDAGFLFENFVFLMLADTIKNQNAKIQFWRTKDGSEADFIIISENKAIPIEIKFSSLLDASIGRPLKNFIEKYRPERAYVVNLDLDSETVHFGTNVFFLPFYKVLNLKL</sequence>
<evidence type="ECO:0000259" key="2">
    <source>
        <dbReference type="Pfam" id="PF13635"/>
    </source>
</evidence>
<comment type="caution">
    <text evidence="3">The sequence shown here is derived from an EMBL/GenBank/DDBJ whole genome shotgun (WGS) entry which is preliminary data.</text>
</comment>
<feature type="domain" description="DUF4143" evidence="2">
    <location>
        <begin position="206"/>
        <end position="360"/>
    </location>
</feature>
<protein>
    <submittedName>
        <fullName evidence="3">ATPase</fullName>
    </submittedName>
</protein>
<dbReference type="InterPro" id="IPR041682">
    <property type="entry name" value="AAA_14"/>
</dbReference>
<dbReference type="EMBL" id="MFHI01000022">
    <property type="protein sequence ID" value="OGF78679.1"/>
    <property type="molecule type" value="Genomic_DNA"/>
</dbReference>
<gene>
    <name evidence="3" type="ORF">A2W54_02750</name>
</gene>
<dbReference type="Proteomes" id="UP000178425">
    <property type="component" value="Unassembled WGS sequence"/>
</dbReference>